<dbReference type="SUPFAM" id="SSF46785">
    <property type="entry name" value="Winged helix' DNA-binding domain"/>
    <property type="match status" value="1"/>
</dbReference>
<protein>
    <submittedName>
        <fullName evidence="2">PadR family transcriptional regulator</fullName>
    </submittedName>
</protein>
<reference evidence="2 3" key="1">
    <citation type="submission" date="2018-05" db="EMBL/GenBank/DDBJ databases">
        <title>Paenibacillus flagellatus sp. nov., isolated from selenium mineral soil.</title>
        <authorList>
            <person name="Dai X."/>
        </authorList>
    </citation>
    <scope>NUCLEOTIDE SEQUENCE [LARGE SCALE GENOMIC DNA]</scope>
    <source>
        <strain evidence="2 3">DXL2</strain>
    </source>
</reference>
<name>A0A2V5JV99_9BACL</name>
<evidence type="ECO:0000259" key="1">
    <source>
        <dbReference type="Pfam" id="PF03551"/>
    </source>
</evidence>
<dbReference type="OrthoDB" id="9808762at2"/>
<proteinExistence type="predicted"/>
<evidence type="ECO:0000313" key="3">
    <source>
        <dbReference type="Proteomes" id="UP000247476"/>
    </source>
</evidence>
<dbReference type="PANTHER" id="PTHR43252:SF6">
    <property type="entry name" value="NEGATIVE TRANSCRIPTION REGULATOR PADR"/>
    <property type="match status" value="1"/>
</dbReference>
<keyword evidence="3" id="KW-1185">Reference proteome</keyword>
<dbReference type="InterPro" id="IPR036390">
    <property type="entry name" value="WH_DNA-bd_sf"/>
</dbReference>
<dbReference type="Proteomes" id="UP000247476">
    <property type="component" value="Unassembled WGS sequence"/>
</dbReference>
<dbReference type="PANTHER" id="PTHR43252">
    <property type="entry name" value="TRANSCRIPTIONAL REGULATOR YQJI"/>
    <property type="match status" value="1"/>
</dbReference>
<sequence length="180" mass="20721">MTRLMVLGLLSHKPMSGYEMQQLLQQSRTDTWAGILPGSIYHALKKLAQEGFVRLDNVEQTGNRTKAIYSITEAGRDEMLILLRESLRQSSVVFPTELYTALSFIELLPREHAIAAIDEQIRRIRDDYEAAKAGEKAKEAAVRIPERIRLLFGNMYRQFELQLDFLEQLKEVIHGEEESK</sequence>
<dbReference type="EMBL" id="QJVJ01000018">
    <property type="protein sequence ID" value="PYI50488.1"/>
    <property type="molecule type" value="Genomic_DNA"/>
</dbReference>
<organism evidence="2 3">
    <name type="scientific">Paenibacillus flagellatus</name>
    <dbReference type="NCBI Taxonomy" id="2211139"/>
    <lineage>
        <taxon>Bacteria</taxon>
        <taxon>Bacillati</taxon>
        <taxon>Bacillota</taxon>
        <taxon>Bacilli</taxon>
        <taxon>Bacillales</taxon>
        <taxon>Paenibacillaceae</taxon>
        <taxon>Paenibacillus</taxon>
    </lineage>
</organism>
<feature type="domain" description="Transcription regulator PadR N-terminal" evidence="1">
    <location>
        <begin position="6"/>
        <end position="79"/>
    </location>
</feature>
<gene>
    <name evidence="2" type="ORF">DLM86_28725</name>
</gene>
<dbReference type="Pfam" id="PF03551">
    <property type="entry name" value="PadR"/>
    <property type="match status" value="1"/>
</dbReference>
<comment type="caution">
    <text evidence="2">The sequence shown here is derived from an EMBL/GenBank/DDBJ whole genome shotgun (WGS) entry which is preliminary data.</text>
</comment>
<accession>A0A2V5JV99</accession>
<dbReference type="AlphaFoldDB" id="A0A2V5JV99"/>
<dbReference type="InterPro" id="IPR036388">
    <property type="entry name" value="WH-like_DNA-bd_sf"/>
</dbReference>
<dbReference type="Gene3D" id="1.10.10.10">
    <property type="entry name" value="Winged helix-like DNA-binding domain superfamily/Winged helix DNA-binding domain"/>
    <property type="match status" value="1"/>
</dbReference>
<evidence type="ECO:0000313" key="2">
    <source>
        <dbReference type="EMBL" id="PYI50488.1"/>
    </source>
</evidence>
<dbReference type="InterPro" id="IPR005149">
    <property type="entry name" value="Tscrpt_reg_PadR_N"/>
</dbReference>